<dbReference type="InterPro" id="IPR000008">
    <property type="entry name" value="C2_dom"/>
</dbReference>
<dbReference type="InterPro" id="IPR035892">
    <property type="entry name" value="C2_domain_sf"/>
</dbReference>
<keyword evidence="5" id="KW-1185">Reference proteome</keyword>
<dbReference type="eggNOG" id="ENOG502SX78">
    <property type="taxonomic scope" value="Eukaryota"/>
</dbReference>
<keyword evidence="1" id="KW-0175">Coiled coil</keyword>
<dbReference type="PANTHER" id="PTHR45761">
    <property type="entry name" value="EXTENDED SYNAPTOTAGMIN-LIKE PROTEIN 2, ISOFORM C"/>
    <property type="match status" value="1"/>
</dbReference>
<feature type="compositionally biased region" description="Basic and acidic residues" evidence="2">
    <location>
        <begin position="290"/>
        <end position="301"/>
    </location>
</feature>
<dbReference type="EMBL" id="DS566050">
    <property type="status" value="NOT_ANNOTATED_CDS"/>
    <property type="molecule type" value="Genomic_DNA"/>
</dbReference>
<feature type="domain" description="C2" evidence="3">
    <location>
        <begin position="36"/>
        <end position="176"/>
    </location>
</feature>
<dbReference type="CDD" id="cd00030">
    <property type="entry name" value="C2"/>
    <property type="match status" value="1"/>
</dbReference>
<accession>H3GUE1</accession>
<dbReference type="Proteomes" id="UP000005238">
    <property type="component" value="Unassembled WGS sequence"/>
</dbReference>
<evidence type="ECO:0000259" key="3">
    <source>
        <dbReference type="PROSITE" id="PS50004"/>
    </source>
</evidence>
<evidence type="ECO:0000256" key="2">
    <source>
        <dbReference type="SAM" id="MobiDB-lite"/>
    </source>
</evidence>
<dbReference type="PROSITE" id="PS50004">
    <property type="entry name" value="C2"/>
    <property type="match status" value="1"/>
</dbReference>
<reference evidence="5" key="1">
    <citation type="journal article" date="2006" name="Science">
        <title>Phytophthora genome sequences uncover evolutionary origins and mechanisms of pathogenesis.</title>
        <authorList>
            <person name="Tyler B.M."/>
            <person name="Tripathy S."/>
            <person name="Zhang X."/>
            <person name="Dehal P."/>
            <person name="Jiang R.H."/>
            <person name="Aerts A."/>
            <person name="Arredondo F.D."/>
            <person name="Baxter L."/>
            <person name="Bensasson D."/>
            <person name="Beynon J.L."/>
            <person name="Chapman J."/>
            <person name="Damasceno C.M."/>
            <person name="Dorrance A.E."/>
            <person name="Dou D."/>
            <person name="Dickerman A.W."/>
            <person name="Dubchak I.L."/>
            <person name="Garbelotto M."/>
            <person name="Gijzen M."/>
            <person name="Gordon S.G."/>
            <person name="Govers F."/>
            <person name="Grunwald N.J."/>
            <person name="Huang W."/>
            <person name="Ivors K.L."/>
            <person name="Jones R.W."/>
            <person name="Kamoun S."/>
            <person name="Krampis K."/>
            <person name="Lamour K.H."/>
            <person name="Lee M.K."/>
            <person name="McDonald W.H."/>
            <person name="Medina M."/>
            <person name="Meijer H.J."/>
            <person name="Nordberg E.K."/>
            <person name="Maclean D.J."/>
            <person name="Ospina-Giraldo M.D."/>
            <person name="Morris P.F."/>
            <person name="Phuntumart V."/>
            <person name="Putnam N.H."/>
            <person name="Rash S."/>
            <person name="Rose J.K."/>
            <person name="Sakihama Y."/>
            <person name="Salamov A.A."/>
            <person name="Savidor A."/>
            <person name="Scheuring C.F."/>
            <person name="Smith B.M."/>
            <person name="Sobral B.W."/>
            <person name="Terry A."/>
            <person name="Torto-Alalibo T.A."/>
            <person name="Win J."/>
            <person name="Xu Z."/>
            <person name="Zhang H."/>
            <person name="Grigoriev I.V."/>
            <person name="Rokhsar D.S."/>
            <person name="Boore J.L."/>
        </authorList>
    </citation>
    <scope>NUCLEOTIDE SEQUENCE [LARGE SCALE GENOMIC DNA]</scope>
    <source>
        <strain evidence="5">Pr102</strain>
    </source>
</reference>
<evidence type="ECO:0000313" key="5">
    <source>
        <dbReference type="Proteomes" id="UP000005238"/>
    </source>
</evidence>
<organism evidence="4 5">
    <name type="scientific">Phytophthora ramorum</name>
    <name type="common">Sudden oak death agent</name>
    <dbReference type="NCBI Taxonomy" id="164328"/>
    <lineage>
        <taxon>Eukaryota</taxon>
        <taxon>Sar</taxon>
        <taxon>Stramenopiles</taxon>
        <taxon>Oomycota</taxon>
        <taxon>Peronosporomycetes</taxon>
        <taxon>Peronosporales</taxon>
        <taxon>Peronosporaceae</taxon>
        <taxon>Phytophthora</taxon>
    </lineage>
</organism>
<protein>
    <recommendedName>
        <fullName evidence="3">C2 domain-containing protein</fullName>
    </recommendedName>
</protein>
<evidence type="ECO:0000256" key="1">
    <source>
        <dbReference type="SAM" id="Coils"/>
    </source>
</evidence>
<dbReference type="PANTHER" id="PTHR45761:SF1">
    <property type="entry name" value="EXTENDED SYNAPTOTAGMIN-LIKE PROTEIN 2, ISOFORM C"/>
    <property type="match status" value="1"/>
</dbReference>
<feature type="coiled-coil region" evidence="1">
    <location>
        <begin position="212"/>
        <end position="239"/>
    </location>
</feature>
<dbReference type="SMART" id="SM00239">
    <property type="entry name" value="C2"/>
    <property type="match status" value="1"/>
</dbReference>
<dbReference type="Gene3D" id="2.60.40.150">
    <property type="entry name" value="C2 domain"/>
    <property type="match status" value="1"/>
</dbReference>
<feature type="region of interest" description="Disordered" evidence="2">
    <location>
        <begin position="364"/>
        <end position="404"/>
    </location>
</feature>
<evidence type="ECO:0000313" key="4">
    <source>
        <dbReference type="EnsemblProtists" id="Phyra80835"/>
    </source>
</evidence>
<dbReference type="InterPro" id="IPR051634">
    <property type="entry name" value="Extended_Synaptotagmin"/>
</dbReference>
<dbReference type="EnsemblProtists" id="Phyra80835">
    <property type="protein sequence ID" value="Phyra80835"/>
    <property type="gene ID" value="Phyra80835"/>
</dbReference>
<dbReference type="HOGENOM" id="CLU_565610_0_0_1"/>
<dbReference type="SUPFAM" id="SSF49562">
    <property type="entry name" value="C2 domain (Calcium/lipid-binding domain, CaLB)"/>
    <property type="match status" value="1"/>
</dbReference>
<dbReference type="InParanoid" id="H3GUE1"/>
<dbReference type="AlphaFoldDB" id="H3GUE1"/>
<sequence length="404" mass="46123">MAQHHVPPATSRFRAFTAALGLTSAMARSPSNQSSPSALRPVSGASLRSLYGNFTLFLRVHSAQHLPAVAQGSYCKLYLGDTPMIGGFGQGKSLVNTEKQARLGSSHQTYHTKVQMSAKRDNPEWNEKFQMNVRDANTEILTIRVKNHVLFYSPAIGACVVHLRQLQLGVTVDEWFPLYKNDKASGQIRLQICLQQNVQTMMPERRYSQPSEGEMQRMIQEHREQQENARREMELKQQEKWKTMEEDEAKHIGLREQMEREEKWREQCAQRAVQDQQREEGQDSDSDLPESFKNRGVKKEEEDIASQLMSELSLKENNMKQSVNSAVSSDYTVYGVNSATDSDDRRMTGFGTIRLSVEELGQVVQNALPTSDSSDSTSELQQRRRQRKNRDDKKRSHLRTSLLT</sequence>
<dbReference type="VEuPathDB" id="FungiDB:KRP22_8604"/>
<name>H3GUE1_PHYRM</name>
<dbReference type="Pfam" id="PF00168">
    <property type="entry name" value="C2"/>
    <property type="match status" value="1"/>
</dbReference>
<reference evidence="4" key="2">
    <citation type="submission" date="2015-06" db="UniProtKB">
        <authorList>
            <consortium name="EnsemblProtists"/>
        </authorList>
    </citation>
    <scope>IDENTIFICATION</scope>
    <source>
        <strain evidence="4">Pr102</strain>
    </source>
</reference>
<feature type="region of interest" description="Disordered" evidence="2">
    <location>
        <begin position="255"/>
        <end position="304"/>
    </location>
</feature>
<feature type="compositionally biased region" description="Basic and acidic residues" evidence="2">
    <location>
        <begin position="255"/>
        <end position="268"/>
    </location>
</feature>
<dbReference type="VEuPathDB" id="FungiDB:KRP23_11475"/>
<proteinExistence type="predicted"/>
<feature type="compositionally biased region" description="Polar residues" evidence="2">
    <location>
        <begin position="364"/>
        <end position="380"/>
    </location>
</feature>